<evidence type="ECO:0000313" key="9">
    <source>
        <dbReference type="EMBL" id="JAC57918.1"/>
    </source>
</evidence>
<name>A0A034WVU8_BACDO</name>
<evidence type="ECO:0000256" key="1">
    <source>
        <dbReference type="ARBA" id="ARBA00011764"/>
    </source>
</evidence>
<feature type="compositionally biased region" description="Polar residues" evidence="7">
    <location>
        <begin position="213"/>
        <end position="233"/>
    </location>
</feature>
<accession>A0A034WVU8</accession>
<keyword evidence="4" id="KW-0238">DNA-binding</keyword>
<comment type="subunit">
    <text evidence="1">Self-associates forming complexes of several hundred monomers.</text>
</comment>
<evidence type="ECO:0000256" key="5">
    <source>
        <dbReference type="ARBA" id="ARBA00023163"/>
    </source>
</evidence>
<dbReference type="AlphaFoldDB" id="A0A034WVU8"/>
<sequence length="321" mass="37156">MNDPNGTVNRIMDLCVIASNIKMKEKRERQPNWTEAEKQMLLSLTRIHQVILENKRSDTMTIKKKSEAWDDIATNMRAAGYQRSKDRLKQQLGRMRAAEAKKVKDALAKSYVQESKHLALPGCSSEPMAQDATINVQNFHVMPPPIQEVAIKIEKAISLDDFETSPSNKQINKNDNEYFGLADPTSASMPINHGVIKRMYEDPQFINVTSSPMVETGTGESKNQMQNMSTSHNGKCKCNCKSKRLRHIRLRINGHSPRTRSQRIRQLHLYRVAVERERLKMLRMQQKRDHIFYRKDKQIQNLKLQILHNLALNRINHINFS</sequence>
<proteinExistence type="predicted"/>
<dbReference type="EMBL" id="GAKP01001034">
    <property type="protein sequence ID" value="JAC57918.1"/>
    <property type="molecule type" value="Transcribed_RNA"/>
</dbReference>
<keyword evidence="3" id="KW-0805">Transcription regulation</keyword>
<dbReference type="InterPro" id="IPR028002">
    <property type="entry name" value="Myb_DNA-bind_5"/>
</dbReference>
<feature type="domain" description="Myb/SANT-like DNA-binding" evidence="8">
    <location>
        <begin position="29"/>
        <end position="103"/>
    </location>
</feature>
<dbReference type="OrthoDB" id="6084504at2759"/>
<dbReference type="Gene3D" id="1.10.10.60">
    <property type="entry name" value="Homeodomain-like"/>
    <property type="match status" value="1"/>
</dbReference>
<dbReference type="Pfam" id="PF13873">
    <property type="entry name" value="Myb_DNA-bind_5"/>
    <property type="match status" value="1"/>
</dbReference>
<evidence type="ECO:0000256" key="4">
    <source>
        <dbReference type="ARBA" id="ARBA00023125"/>
    </source>
</evidence>
<keyword evidence="5" id="KW-0804">Transcription</keyword>
<dbReference type="PANTHER" id="PTHR21411">
    <property type="entry name" value="APONTIC"/>
    <property type="match status" value="1"/>
</dbReference>
<evidence type="ECO:0000259" key="8">
    <source>
        <dbReference type="Pfam" id="PF13873"/>
    </source>
</evidence>
<evidence type="ECO:0000256" key="7">
    <source>
        <dbReference type="SAM" id="MobiDB-lite"/>
    </source>
</evidence>
<feature type="region of interest" description="Disordered" evidence="7">
    <location>
        <begin position="213"/>
        <end position="236"/>
    </location>
</feature>
<reference evidence="9" key="1">
    <citation type="journal article" date="2014" name="BMC Genomics">
        <title>Characterizing the developmental transcriptome of the oriental fruit fly, Bactrocera dorsalis (Diptera: Tephritidae) through comparative genomic analysis with Drosophila melanogaster utilizing modENCODE datasets.</title>
        <authorList>
            <person name="Geib S.M."/>
            <person name="Calla B."/>
            <person name="Hall B."/>
            <person name="Hou S."/>
            <person name="Manoukis N.C."/>
        </authorList>
    </citation>
    <scope>NUCLEOTIDE SEQUENCE</scope>
    <source>
        <strain evidence="9">Punador</strain>
    </source>
</reference>
<evidence type="ECO:0000256" key="6">
    <source>
        <dbReference type="ARBA" id="ARBA00025466"/>
    </source>
</evidence>
<evidence type="ECO:0000256" key="3">
    <source>
        <dbReference type="ARBA" id="ARBA00023015"/>
    </source>
</evidence>
<dbReference type="GO" id="GO:0003677">
    <property type="term" value="F:DNA binding"/>
    <property type="evidence" value="ECO:0007669"/>
    <property type="project" value="UniProtKB-KW"/>
</dbReference>
<comment type="function">
    <text evidence="6">Involved in transvection phenomena (= synapsis-dependent gene expression), where the synaptic pairing of chromosomes carrying genes with which zeste interacts influences the expression of these genes. Zeste binds to DNA and stimulates transcription from a nearby promoter.</text>
</comment>
<dbReference type="PANTHER" id="PTHR21411:SF0">
    <property type="entry name" value="REGULATORY PROTEIN ZESTE"/>
    <property type="match status" value="1"/>
</dbReference>
<evidence type="ECO:0000256" key="2">
    <source>
        <dbReference type="ARBA" id="ARBA00016807"/>
    </source>
</evidence>
<organism evidence="9">
    <name type="scientific">Bactrocera dorsalis</name>
    <name type="common">Oriental fruit fly</name>
    <name type="synonym">Dacus dorsalis</name>
    <dbReference type="NCBI Taxonomy" id="27457"/>
    <lineage>
        <taxon>Eukaryota</taxon>
        <taxon>Metazoa</taxon>
        <taxon>Ecdysozoa</taxon>
        <taxon>Arthropoda</taxon>
        <taxon>Hexapoda</taxon>
        <taxon>Insecta</taxon>
        <taxon>Pterygota</taxon>
        <taxon>Neoptera</taxon>
        <taxon>Endopterygota</taxon>
        <taxon>Diptera</taxon>
        <taxon>Brachycera</taxon>
        <taxon>Muscomorpha</taxon>
        <taxon>Tephritoidea</taxon>
        <taxon>Tephritidae</taxon>
        <taxon>Bactrocera</taxon>
        <taxon>Bactrocera</taxon>
    </lineage>
</organism>
<protein>
    <recommendedName>
        <fullName evidence="2">Regulatory protein zeste</fullName>
    </recommendedName>
</protein>